<feature type="region of interest" description="Disordered" evidence="3">
    <location>
        <begin position="444"/>
        <end position="466"/>
    </location>
</feature>
<feature type="chain" id="PRO_5039340429" evidence="4">
    <location>
        <begin position="26"/>
        <end position="466"/>
    </location>
</feature>
<dbReference type="PANTHER" id="PTHR43649:SF29">
    <property type="entry name" value="OSMOPROTECTIVE COMPOUNDS-BINDING PROTEIN GGTB"/>
    <property type="match status" value="1"/>
</dbReference>
<dbReference type="SUPFAM" id="SSF53850">
    <property type="entry name" value="Periplasmic binding protein-like II"/>
    <property type="match status" value="1"/>
</dbReference>
<dbReference type="PANTHER" id="PTHR43649">
    <property type="entry name" value="ARABINOSE-BINDING PROTEIN-RELATED"/>
    <property type="match status" value="1"/>
</dbReference>
<feature type="signal peptide" evidence="4">
    <location>
        <begin position="1"/>
        <end position="25"/>
    </location>
</feature>
<name>A0A3D9IP20_9BACL</name>
<proteinExistence type="inferred from homology"/>
<protein>
    <submittedName>
        <fullName evidence="5">Multiple sugar transport system substrate-binding protein</fullName>
    </submittedName>
</protein>
<dbReference type="AlphaFoldDB" id="A0A3D9IP20"/>
<comment type="similarity">
    <text evidence="1">Belongs to the bacterial solute-binding protein 1 family.</text>
</comment>
<evidence type="ECO:0000256" key="4">
    <source>
        <dbReference type="SAM" id="SignalP"/>
    </source>
</evidence>
<keyword evidence="4" id="KW-0732">Signal</keyword>
<dbReference type="InterPro" id="IPR006059">
    <property type="entry name" value="SBP"/>
</dbReference>
<sequence length="466" mass="51386">MSKKMAVSLGLAVSLLAGCSAAPKAETQETTAVKVMFYSEDGFYYQYGMLFSAIHPEIEIEVVSTNGIEPKNGETYNDAMVKFIKEKKPDVLMLNGPQYKQLAGEGYLFDLEARAAKDKFDLEGIAPGILDYIKGLSDGKLQGLAPEFYSRAVFYNKDLFQKYGVPLPEDRMSWESLLQLAARFPTDGESSERIYGLKPDYMTDLTSLTRQIGGSLDLSYFNGSGKKMTANSDSWKQTVEMADKAMKAGYLYVSNPNEQNFTTYEDYLLQDPFISGKTAMAIDGSYLVSQIKEAQTALKDKAVKNWGLVTVPVDPKNPNSSSLTSVDQILAINAQSPNIEAAWKFITYVNGDEFARVKSKAGPGSFMARTKFVSDEEGRNLQAFYALSPKEDAVYRDYEKIPNEMFTQLTNLISTELSATEKGKQTAAEALDLIQNKGQLILDGKGEKPVESSDEAGSGLMISPRS</sequence>
<organism evidence="5 6">
    <name type="scientific">Cohnella phaseoli</name>
    <dbReference type="NCBI Taxonomy" id="456490"/>
    <lineage>
        <taxon>Bacteria</taxon>
        <taxon>Bacillati</taxon>
        <taxon>Bacillota</taxon>
        <taxon>Bacilli</taxon>
        <taxon>Bacillales</taxon>
        <taxon>Paenibacillaceae</taxon>
        <taxon>Cohnella</taxon>
    </lineage>
</organism>
<keyword evidence="2" id="KW-0813">Transport</keyword>
<evidence type="ECO:0000256" key="1">
    <source>
        <dbReference type="ARBA" id="ARBA00008520"/>
    </source>
</evidence>
<keyword evidence="6" id="KW-1185">Reference proteome</keyword>
<reference evidence="5 6" key="1">
    <citation type="submission" date="2018-07" db="EMBL/GenBank/DDBJ databases">
        <title>Genomic Encyclopedia of Type Strains, Phase III (KMG-III): the genomes of soil and plant-associated and newly described type strains.</title>
        <authorList>
            <person name="Whitman W."/>
        </authorList>
    </citation>
    <scope>NUCLEOTIDE SEQUENCE [LARGE SCALE GENOMIC DNA]</scope>
    <source>
        <strain evidence="5 6">CECT 7287</strain>
    </source>
</reference>
<accession>A0A3D9IP20</accession>
<keyword evidence="5" id="KW-0762">Sugar transport</keyword>
<evidence type="ECO:0000313" key="5">
    <source>
        <dbReference type="EMBL" id="RED63524.1"/>
    </source>
</evidence>
<dbReference type="PROSITE" id="PS51257">
    <property type="entry name" value="PROKAR_LIPOPROTEIN"/>
    <property type="match status" value="1"/>
</dbReference>
<dbReference type="RefSeq" id="WP_116063638.1">
    <property type="nucleotide sequence ID" value="NZ_QRDZ01000025.1"/>
</dbReference>
<dbReference type="EMBL" id="QRDZ01000025">
    <property type="protein sequence ID" value="RED63524.1"/>
    <property type="molecule type" value="Genomic_DNA"/>
</dbReference>
<evidence type="ECO:0000313" key="6">
    <source>
        <dbReference type="Proteomes" id="UP000256977"/>
    </source>
</evidence>
<evidence type="ECO:0000256" key="3">
    <source>
        <dbReference type="SAM" id="MobiDB-lite"/>
    </source>
</evidence>
<comment type="caution">
    <text evidence="5">The sequence shown here is derived from an EMBL/GenBank/DDBJ whole genome shotgun (WGS) entry which is preliminary data.</text>
</comment>
<dbReference type="Gene3D" id="3.40.190.10">
    <property type="entry name" value="Periplasmic binding protein-like II"/>
    <property type="match status" value="1"/>
</dbReference>
<evidence type="ECO:0000256" key="2">
    <source>
        <dbReference type="ARBA" id="ARBA00022448"/>
    </source>
</evidence>
<dbReference type="InterPro" id="IPR050490">
    <property type="entry name" value="Bact_solute-bd_prot1"/>
</dbReference>
<dbReference type="Pfam" id="PF01547">
    <property type="entry name" value="SBP_bac_1"/>
    <property type="match status" value="1"/>
</dbReference>
<dbReference type="Proteomes" id="UP000256977">
    <property type="component" value="Unassembled WGS sequence"/>
</dbReference>
<gene>
    <name evidence="5" type="ORF">DFP98_12571</name>
</gene>
<dbReference type="OrthoDB" id="2675752at2"/>